<gene>
    <name evidence="2" type="ORF">NEZAVI_LOCUS3152</name>
</gene>
<protein>
    <submittedName>
        <fullName evidence="2">Uncharacterized protein</fullName>
    </submittedName>
</protein>
<name>A0A9P0E4R0_NEZVI</name>
<proteinExistence type="predicted"/>
<organism evidence="2 3">
    <name type="scientific">Nezara viridula</name>
    <name type="common">Southern green stink bug</name>
    <name type="synonym">Cimex viridulus</name>
    <dbReference type="NCBI Taxonomy" id="85310"/>
    <lineage>
        <taxon>Eukaryota</taxon>
        <taxon>Metazoa</taxon>
        <taxon>Ecdysozoa</taxon>
        <taxon>Arthropoda</taxon>
        <taxon>Hexapoda</taxon>
        <taxon>Insecta</taxon>
        <taxon>Pterygota</taxon>
        <taxon>Neoptera</taxon>
        <taxon>Paraneoptera</taxon>
        <taxon>Hemiptera</taxon>
        <taxon>Heteroptera</taxon>
        <taxon>Panheteroptera</taxon>
        <taxon>Pentatomomorpha</taxon>
        <taxon>Pentatomoidea</taxon>
        <taxon>Pentatomidae</taxon>
        <taxon>Pentatominae</taxon>
        <taxon>Nezara</taxon>
    </lineage>
</organism>
<feature type="region of interest" description="Disordered" evidence="1">
    <location>
        <begin position="1"/>
        <end position="98"/>
    </location>
</feature>
<dbReference type="EMBL" id="OV725077">
    <property type="protein sequence ID" value="CAH1392302.1"/>
    <property type="molecule type" value="Genomic_DNA"/>
</dbReference>
<reference evidence="2" key="1">
    <citation type="submission" date="2022-01" db="EMBL/GenBank/DDBJ databases">
        <authorList>
            <person name="King R."/>
        </authorList>
    </citation>
    <scope>NUCLEOTIDE SEQUENCE</scope>
</reference>
<keyword evidence="3" id="KW-1185">Reference proteome</keyword>
<dbReference type="AlphaFoldDB" id="A0A9P0E4R0"/>
<feature type="compositionally biased region" description="Polar residues" evidence="1">
    <location>
        <begin position="18"/>
        <end position="32"/>
    </location>
</feature>
<feature type="compositionally biased region" description="Basic residues" evidence="1">
    <location>
        <begin position="54"/>
        <end position="67"/>
    </location>
</feature>
<evidence type="ECO:0000256" key="1">
    <source>
        <dbReference type="SAM" id="MobiDB-lite"/>
    </source>
</evidence>
<evidence type="ECO:0000313" key="3">
    <source>
        <dbReference type="Proteomes" id="UP001152798"/>
    </source>
</evidence>
<sequence length="125" mass="14143">MKLKNKNQESDAFLGGSRSLSEPKTNTSLSLDESSGTAGASTSSEELEEEHYSRRNRRIRCRHRFKPGKVSYSSQYEENEKQKHSGSEESSPSGDDITFRSSRHVYEVSTFTLYVFTSRDGPHSL</sequence>
<feature type="compositionally biased region" description="Low complexity" evidence="1">
    <location>
        <begin position="33"/>
        <end position="44"/>
    </location>
</feature>
<evidence type="ECO:0000313" key="2">
    <source>
        <dbReference type="EMBL" id="CAH1392302.1"/>
    </source>
</evidence>
<accession>A0A9P0E4R0</accession>
<feature type="compositionally biased region" description="Basic and acidic residues" evidence="1">
    <location>
        <begin position="78"/>
        <end position="87"/>
    </location>
</feature>
<dbReference type="Proteomes" id="UP001152798">
    <property type="component" value="Chromosome 1"/>
</dbReference>